<comment type="domain">
    <text evidence="11">The J domain is necessary and sufficient to stimulate DnaK ATPase activity. Zinc center 1 plays an important role in the autonomous, DnaK-independent chaperone activity of DnaJ. Zinc center 2 is essential for interaction with DnaK and for DnaJ activity.</text>
</comment>
<feature type="binding site" evidence="11">
    <location>
        <position position="149"/>
    </location>
    <ligand>
        <name>Zn(2+)</name>
        <dbReference type="ChEBI" id="CHEBI:29105"/>
        <label>1</label>
    </ligand>
</feature>
<evidence type="ECO:0000256" key="7">
    <source>
        <dbReference type="ARBA" id="ARBA00023016"/>
    </source>
</evidence>
<dbReference type="SUPFAM" id="SSF46565">
    <property type="entry name" value="Chaperone J-domain"/>
    <property type="match status" value="1"/>
</dbReference>
<comment type="subcellular location">
    <subcellularLocation>
        <location evidence="11">Cytoplasm</location>
    </subcellularLocation>
</comment>
<comment type="caution">
    <text evidence="13">The sequence shown here is derived from an EMBL/GenBank/DDBJ whole genome shotgun (WGS) entry which is preliminary data.</text>
</comment>
<dbReference type="GeneID" id="60808494"/>
<evidence type="ECO:0000256" key="10">
    <source>
        <dbReference type="ARBA" id="ARBA00067609"/>
    </source>
</evidence>
<keyword evidence="7 11" id="KW-0346">Stress response</keyword>
<dbReference type="NCBIfam" id="NF010871">
    <property type="entry name" value="PRK14278.1"/>
    <property type="match status" value="1"/>
</dbReference>
<dbReference type="InterPro" id="IPR012724">
    <property type="entry name" value="DnaJ"/>
</dbReference>
<evidence type="ECO:0000256" key="11">
    <source>
        <dbReference type="HAMAP-Rule" id="MF_01152"/>
    </source>
</evidence>
<dbReference type="CDD" id="cd10747">
    <property type="entry name" value="DnaJ_C"/>
    <property type="match status" value="1"/>
</dbReference>
<comment type="caution">
    <text evidence="11">Lacks conserved residue(s) required for the propagation of feature annotation.</text>
</comment>
<evidence type="ECO:0000256" key="5">
    <source>
        <dbReference type="ARBA" id="ARBA00022771"/>
    </source>
</evidence>
<dbReference type="Pfam" id="PF01556">
    <property type="entry name" value="DnaJ_C"/>
    <property type="match status" value="1"/>
</dbReference>
<evidence type="ECO:0000313" key="13">
    <source>
        <dbReference type="EMBL" id="RRO87659.1"/>
    </source>
</evidence>
<protein>
    <recommendedName>
        <fullName evidence="10 11">Chaperone protein DnaJ</fullName>
    </recommendedName>
</protein>
<feature type="binding site" evidence="11">
    <location>
        <position position="189"/>
    </location>
    <ligand>
        <name>Zn(2+)</name>
        <dbReference type="ChEBI" id="CHEBI:29105"/>
        <label>2</label>
    </ligand>
</feature>
<sequence length="382" mass="40750">MARDYYGILGVDRDASDAEIKKAYRRLARKYHPDVNPSEEAAEKFREISVAQEVLTDPQKRRIVDAGGDPQEQGFGQPGGAGGFPGSGNLGDIFEAFFGAAGGGAGGGRVPRVRPGNDALLRMDLTLEECFTGVSREVTVDTAVLCDVCDGTGSASRSAPETCPTCHGQGQVTELQQSILGRVQVARPCHRCNGSGEVITDPCENCGGDARVRARRDITVNVPAGIADGMRIRLSGEGEVGPGGGPAGDLYVETRTLEHPYLVRDGDDLHVTVRVPMADAALGTDVEVGLFQGETTTVTLEPGTQPEATVTVKDKGMPRLRREGHGSLVTHVDVTVPTGLDHRQRELLEEFRSSTKESAGVSSRSDERSGGLFSRIRHRFGR</sequence>
<comment type="function">
    <text evidence="11">Participates actively in the response to hyperosmotic and heat shock by preventing the aggregation of stress-denatured proteins and by disaggregating proteins, also in an autonomous, DnaK-independent fashion. Unfolded proteins bind initially to DnaJ; upon interaction with the DnaJ-bound protein, DnaK hydrolyzes its bound ATP, resulting in the formation of a stable complex. GrpE releases ADP from DnaK; ATP binding to DnaK triggers the release of the substrate protein, thus completing the reaction cycle. Several rounds of ATP-dependent interactions between DnaJ, DnaK and GrpE are required for fully efficient folding. Also involved, together with DnaK and GrpE, in the DNA replication of plasmids through activation of initiation proteins.</text>
</comment>
<dbReference type="PROSITE" id="PS51188">
    <property type="entry name" value="ZF_CR"/>
    <property type="match status" value="1"/>
</dbReference>
<evidence type="ECO:0000256" key="1">
    <source>
        <dbReference type="ARBA" id="ARBA00022490"/>
    </source>
</evidence>
<dbReference type="GO" id="GO:0009408">
    <property type="term" value="P:response to heat"/>
    <property type="evidence" value="ECO:0007669"/>
    <property type="project" value="InterPro"/>
</dbReference>
<dbReference type="Gene3D" id="1.10.287.110">
    <property type="entry name" value="DnaJ domain"/>
    <property type="match status" value="1"/>
</dbReference>
<evidence type="ECO:0000256" key="12">
    <source>
        <dbReference type="SAM" id="MobiDB-lite"/>
    </source>
</evidence>
<dbReference type="SUPFAM" id="SSF49493">
    <property type="entry name" value="HSP40/DnaJ peptide-binding domain"/>
    <property type="match status" value="2"/>
</dbReference>
<feature type="binding site" evidence="11">
    <location>
        <position position="163"/>
    </location>
    <ligand>
        <name>Zn(2+)</name>
        <dbReference type="ChEBI" id="CHEBI:29105"/>
        <label>2</label>
    </ligand>
</feature>
<name>A0A3R8R393_9CORY</name>
<dbReference type="CDD" id="cd06257">
    <property type="entry name" value="DnaJ"/>
    <property type="match status" value="1"/>
</dbReference>
<feature type="binding site" evidence="11">
    <location>
        <position position="192"/>
    </location>
    <ligand>
        <name>Zn(2+)</name>
        <dbReference type="ChEBI" id="CHEBI:29105"/>
        <label>2</label>
    </ligand>
</feature>
<dbReference type="Pfam" id="PF00226">
    <property type="entry name" value="DnaJ"/>
    <property type="match status" value="1"/>
</dbReference>
<keyword evidence="6 11" id="KW-0862">Zinc</keyword>
<proteinExistence type="inferred from homology"/>
<dbReference type="EMBL" id="PQNK01000002">
    <property type="protein sequence ID" value="RRO87659.1"/>
    <property type="molecule type" value="Genomic_DNA"/>
</dbReference>
<dbReference type="SMART" id="SM00271">
    <property type="entry name" value="DnaJ"/>
    <property type="match status" value="1"/>
</dbReference>
<dbReference type="InterPro" id="IPR001305">
    <property type="entry name" value="HSP_DnaJ_Cys-rich_dom"/>
</dbReference>
<evidence type="ECO:0000256" key="2">
    <source>
        <dbReference type="ARBA" id="ARBA00022705"/>
    </source>
</evidence>
<dbReference type="GO" id="GO:0005524">
    <property type="term" value="F:ATP binding"/>
    <property type="evidence" value="ECO:0007669"/>
    <property type="project" value="InterPro"/>
</dbReference>
<dbReference type="InterPro" id="IPR036410">
    <property type="entry name" value="HSP_DnaJ_Cys-rich_dom_sf"/>
</dbReference>
<dbReference type="PROSITE" id="PS50076">
    <property type="entry name" value="DNAJ_2"/>
    <property type="match status" value="1"/>
</dbReference>
<evidence type="ECO:0000256" key="3">
    <source>
        <dbReference type="ARBA" id="ARBA00022723"/>
    </source>
</evidence>
<dbReference type="HAMAP" id="MF_01152">
    <property type="entry name" value="DnaJ"/>
    <property type="match status" value="1"/>
</dbReference>
<organism evidence="13 14">
    <name type="scientific">Corynebacterium bovis</name>
    <dbReference type="NCBI Taxonomy" id="36808"/>
    <lineage>
        <taxon>Bacteria</taxon>
        <taxon>Bacillati</taxon>
        <taxon>Actinomycetota</taxon>
        <taxon>Actinomycetes</taxon>
        <taxon>Mycobacteriales</taxon>
        <taxon>Corynebacteriaceae</taxon>
        <taxon>Corynebacterium</taxon>
    </lineage>
</organism>
<dbReference type="PANTHER" id="PTHR43096">
    <property type="entry name" value="DNAJ HOMOLOG 1, MITOCHONDRIAL-RELATED"/>
    <property type="match status" value="1"/>
</dbReference>
<comment type="subunit">
    <text evidence="11">Homodimer.</text>
</comment>
<feature type="binding site" evidence="11">
    <location>
        <position position="206"/>
    </location>
    <ligand>
        <name>Zn(2+)</name>
        <dbReference type="ChEBI" id="CHEBI:29105"/>
        <label>1</label>
    </ligand>
</feature>
<feature type="binding site" evidence="11">
    <location>
        <position position="166"/>
    </location>
    <ligand>
        <name>Zn(2+)</name>
        <dbReference type="ChEBI" id="CHEBI:29105"/>
        <label>2</label>
    </ligand>
</feature>
<dbReference type="PRINTS" id="PR00625">
    <property type="entry name" value="JDOMAIN"/>
</dbReference>
<feature type="binding site" evidence="11">
    <location>
        <position position="146"/>
    </location>
    <ligand>
        <name>Zn(2+)</name>
        <dbReference type="ChEBI" id="CHEBI:29105"/>
        <label>1</label>
    </ligand>
</feature>
<dbReference type="InterPro" id="IPR008971">
    <property type="entry name" value="HSP40/DnaJ_pept-bd"/>
</dbReference>
<dbReference type="Pfam" id="PF00684">
    <property type="entry name" value="DnaJ_CXXCXGXG"/>
    <property type="match status" value="1"/>
</dbReference>
<dbReference type="PANTHER" id="PTHR43096:SF48">
    <property type="entry name" value="CHAPERONE PROTEIN DNAJ"/>
    <property type="match status" value="1"/>
</dbReference>
<dbReference type="RefSeq" id="WP_010268492.1">
    <property type="nucleotide sequence ID" value="NZ_CP066067.1"/>
</dbReference>
<dbReference type="InterPro" id="IPR036869">
    <property type="entry name" value="J_dom_sf"/>
</dbReference>
<dbReference type="GO" id="GO:0008270">
    <property type="term" value="F:zinc ion binding"/>
    <property type="evidence" value="ECO:0007669"/>
    <property type="project" value="UniProtKB-UniRule"/>
</dbReference>
<dbReference type="GO" id="GO:0005737">
    <property type="term" value="C:cytoplasm"/>
    <property type="evidence" value="ECO:0007669"/>
    <property type="project" value="UniProtKB-SubCell"/>
</dbReference>
<evidence type="ECO:0000256" key="9">
    <source>
        <dbReference type="ARBA" id="ARBA00061004"/>
    </source>
</evidence>
<keyword evidence="8 11" id="KW-0143">Chaperone</keyword>
<dbReference type="OrthoDB" id="9779889at2"/>
<feature type="region of interest" description="Disordered" evidence="12">
    <location>
        <begin position="351"/>
        <end position="382"/>
    </location>
</feature>
<dbReference type="AlphaFoldDB" id="A0A3R8R393"/>
<feature type="binding site" evidence="11">
    <location>
        <position position="203"/>
    </location>
    <ligand>
        <name>Zn(2+)</name>
        <dbReference type="ChEBI" id="CHEBI:29105"/>
        <label>1</label>
    </ligand>
</feature>
<dbReference type="GO" id="GO:0006260">
    <property type="term" value="P:DNA replication"/>
    <property type="evidence" value="ECO:0007669"/>
    <property type="project" value="UniProtKB-KW"/>
</dbReference>
<keyword evidence="2 11" id="KW-0235">DNA replication</keyword>
<dbReference type="InterPro" id="IPR002939">
    <property type="entry name" value="DnaJ_C"/>
</dbReference>
<evidence type="ECO:0000256" key="6">
    <source>
        <dbReference type="ARBA" id="ARBA00022833"/>
    </source>
</evidence>
<dbReference type="NCBIfam" id="NF008035">
    <property type="entry name" value="PRK10767.1"/>
    <property type="match status" value="1"/>
</dbReference>
<evidence type="ECO:0000313" key="14">
    <source>
        <dbReference type="Proteomes" id="UP000276526"/>
    </source>
</evidence>
<evidence type="ECO:0000256" key="4">
    <source>
        <dbReference type="ARBA" id="ARBA00022737"/>
    </source>
</evidence>
<dbReference type="GO" id="GO:0042026">
    <property type="term" value="P:protein refolding"/>
    <property type="evidence" value="ECO:0007669"/>
    <property type="project" value="TreeGrafter"/>
</dbReference>
<dbReference type="FunFam" id="2.10.230.10:FF:000002">
    <property type="entry name" value="Molecular chaperone DnaJ"/>
    <property type="match status" value="1"/>
</dbReference>
<accession>A0A3R8R393</accession>
<comment type="cofactor">
    <cofactor evidence="11">
        <name>Zn(2+)</name>
        <dbReference type="ChEBI" id="CHEBI:29105"/>
    </cofactor>
    <text evidence="11">Binds 2 Zn(2+) ions per monomer.</text>
</comment>
<keyword evidence="1 11" id="KW-0963">Cytoplasm</keyword>
<dbReference type="Gene3D" id="2.60.260.20">
    <property type="entry name" value="Urease metallochaperone UreE, N-terminal domain"/>
    <property type="match status" value="2"/>
</dbReference>
<comment type="similarity">
    <text evidence="9 11">Belongs to the DnaJ family.</text>
</comment>
<evidence type="ECO:0000256" key="8">
    <source>
        <dbReference type="ARBA" id="ARBA00023186"/>
    </source>
</evidence>
<dbReference type="GO" id="GO:0051082">
    <property type="term" value="F:unfolded protein binding"/>
    <property type="evidence" value="ECO:0007669"/>
    <property type="project" value="UniProtKB-UniRule"/>
</dbReference>
<gene>
    <name evidence="11" type="primary">dnaJ</name>
    <name evidence="13" type="ORF">CXF48_01750</name>
</gene>
<dbReference type="Proteomes" id="UP000276526">
    <property type="component" value="Unassembled WGS sequence"/>
</dbReference>
<dbReference type="FunFam" id="2.60.260.20:FF:000005">
    <property type="entry name" value="Chaperone protein dnaJ 1, mitochondrial"/>
    <property type="match status" value="1"/>
</dbReference>
<dbReference type="SUPFAM" id="SSF57938">
    <property type="entry name" value="DnaJ/Hsp40 cysteine-rich domain"/>
    <property type="match status" value="1"/>
</dbReference>
<keyword evidence="4 11" id="KW-0677">Repeat</keyword>
<keyword evidence="5 11" id="KW-0863">Zinc-finger</keyword>
<keyword evidence="3 11" id="KW-0479">Metal-binding</keyword>
<reference evidence="13 14" key="1">
    <citation type="submission" date="2018-01" db="EMBL/GenBank/DDBJ databases">
        <title>Twenty Corynebacterium bovis Genomes.</title>
        <authorList>
            <person name="Gulvik C.A."/>
        </authorList>
    </citation>
    <scope>NUCLEOTIDE SEQUENCE [LARGE SCALE GENOMIC DNA]</scope>
    <source>
        <strain evidence="13 14">F6900</strain>
    </source>
</reference>
<dbReference type="Gene3D" id="2.10.230.10">
    <property type="entry name" value="Heat shock protein DnaJ, cysteine-rich domain"/>
    <property type="match status" value="1"/>
</dbReference>
<dbReference type="GO" id="GO:0031072">
    <property type="term" value="F:heat shock protein binding"/>
    <property type="evidence" value="ECO:0007669"/>
    <property type="project" value="InterPro"/>
</dbReference>
<dbReference type="CDD" id="cd10719">
    <property type="entry name" value="DnaJ_zf"/>
    <property type="match status" value="1"/>
</dbReference>
<dbReference type="InterPro" id="IPR001623">
    <property type="entry name" value="DnaJ_domain"/>
</dbReference>